<dbReference type="CDD" id="cd00099">
    <property type="entry name" value="IgV"/>
    <property type="match status" value="1"/>
</dbReference>
<keyword evidence="3" id="KW-1185">Reference proteome</keyword>
<dbReference type="OrthoDB" id="8049355at2759"/>
<dbReference type="InterPro" id="IPR036179">
    <property type="entry name" value="Ig-like_dom_sf"/>
</dbReference>
<dbReference type="Pfam" id="PF07686">
    <property type="entry name" value="V-set"/>
    <property type="match status" value="1"/>
</dbReference>
<dbReference type="InterPro" id="IPR003599">
    <property type="entry name" value="Ig_sub"/>
</dbReference>
<name>A0A8B8E2M6_CRAVI</name>
<keyword evidence="1" id="KW-1133">Transmembrane helix</keyword>
<evidence type="ECO:0000313" key="3">
    <source>
        <dbReference type="Proteomes" id="UP000694844"/>
    </source>
</evidence>
<feature type="domain" description="Ig-like" evidence="2">
    <location>
        <begin position="151"/>
        <end position="253"/>
    </location>
</feature>
<dbReference type="GO" id="GO:0032589">
    <property type="term" value="C:neuron projection membrane"/>
    <property type="evidence" value="ECO:0007669"/>
    <property type="project" value="TreeGrafter"/>
</dbReference>
<evidence type="ECO:0000256" key="1">
    <source>
        <dbReference type="SAM" id="Phobius"/>
    </source>
</evidence>
<dbReference type="GO" id="GO:0050808">
    <property type="term" value="P:synapse organization"/>
    <property type="evidence" value="ECO:0007669"/>
    <property type="project" value="TreeGrafter"/>
</dbReference>
<dbReference type="InterPro" id="IPR007110">
    <property type="entry name" value="Ig-like_dom"/>
</dbReference>
<sequence>MTRRKRDRVRRWTYIFDAVIPGIFFYAAISSALSDNGFPDPIFDNDPSNVTFNIGETATLPCHVVNLQTRYLYWMRMSEPNPITVGTYVYSPDTRFSVSRDHTSTHWDLKIRNVQLEDAGVYFCAVSSGEGREKHRRLIKLNVKEVTTIPPGISINGSEFVNKGEPLMLECKATGFNQVSNYLEWYKDGKIIDNSYIWKHHRLRGRAMNITDHHNIDTKTLRRVLYIARSTMEDSGTYMCRISPLDIAKKTVHVLDEGSSNIDKRGDHDAKLVQETYNNGNSIGGQRFGPFITALSVAAAILCFGHLHAT</sequence>
<reference evidence="4" key="1">
    <citation type="submission" date="2025-08" db="UniProtKB">
        <authorList>
            <consortium name="RefSeq"/>
        </authorList>
    </citation>
    <scope>IDENTIFICATION</scope>
    <source>
        <tissue evidence="4">Whole sample</tissue>
    </source>
</reference>
<dbReference type="InterPro" id="IPR037448">
    <property type="entry name" value="Zig-8"/>
</dbReference>
<dbReference type="InterPro" id="IPR003598">
    <property type="entry name" value="Ig_sub2"/>
</dbReference>
<protein>
    <submittedName>
        <fullName evidence="4">Lachesin-like isoform X1</fullName>
    </submittedName>
</protein>
<dbReference type="SMART" id="SM00409">
    <property type="entry name" value="IG"/>
    <property type="match status" value="2"/>
</dbReference>
<keyword evidence="1" id="KW-0812">Transmembrane</keyword>
<evidence type="ECO:0000259" key="2">
    <source>
        <dbReference type="PROSITE" id="PS50835"/>
    </source>
</evidence>
<keyword evidence="1" id="KW-0472">Membrane</keyword>
<dbReference type="AlphaFoldDB" id="A0A8B8E2M6"/>
<dbReference type="SMART" id="SM00406">
    <property type="entry name" value="IGv"/>
    <property type="match status" value="2"/>
</dbReference>
<feature type="transmembrane region" description="Helical" evidence="1">
    <location>
        <begin position="12"/>
        <end position="33"/>
    </location>
</feature>
<accession>A0A8B8E2M6</accession>
<dbReference type="SMART" id="SM00408">
    <property type="entry name" value="IGc2"/>
    <property type="match status" value="2"/>
</dbReference>
<organism evidence="3 4">
    <name type="scientific">Crassostrea virginica</name>
    <name type="common">Eastern oyster</name>
    <dbReference type="NCBI Taxonomy" id="6565"/>
    <lineage>
        <taxon>Eukaryota</taxon>
        <taxon>Metazoa</taxon>
        <taxon>Spiralia</taxon>
        <taxon>Lophotrochozoa</taxon>
        <taxon>Mollusca</taxon>
        <taxon>Bivalvia</taxon>
        <taxon>Autobranchia</taxon>
        <taxon>Pteriomorphia</taxon>
        <taxon>Ostreida</taxon>
        <taxon>Ostreoidea</taxon>
        <taxon>Ostreidae</taxon>
        <taxon>Crassostrea</taxon>
    </lineage>
</organism>
<dbReference type="InterPro" id="IPR013783">
    <property type="entry name" value="Ig-like_fold"/>
</dbReference>
<dbReference type="Proteomes" id="UP000694844">
    <property type="component" value="Chromosome 4"/>
</dbReference>
<dbReference type="KEGG" id="cvn:111130955"/>
<proteinExistence type="predicted"/>
<evidence type="ECO:0000313" key="4">
    <source>
        <dbReference type="RefSeq" id="XP_022333969.1"/>
    </source>
</evidence>
<feature type="domain" description="Ig-like" evidence="2">
    <location>
        <begin position="41"/>
        <end position="140"/>
    </location>
</feature>
<gene>
    <name evidence="4" type="primary">LOC111130955</name>
</gene>
<dbReference type="GeneID" id="111130955"/>
<dbReference type="PANTHER" id="PTHR23279">
    <property type="entry name" value="DEFECTIVE PROBOSCIS EXTENSION RESPONSE DPR -RELATED"/>
    <property type="match status" value="1"/>
</dbReference>
<dbReference type="PANTHER" id="PTHR23279:SF36">
    <property type="entry name" value="DEFECTIVE PROBOSCIS EXTENSION RESPONSE 9, ISOFORM A"/>
    <property type="match status" value="1"/>
</dbReference>
<dbReference type="PROSITE" id="PS50835">
    <property type="entry name" value="IG_LIKE"/>
    <property type="match status" value="2"/>
</dbReference>
<dbReference type="RefSeq" id="XP_022333969.1">
    <property type="nucleotide sequence ID" value="XM_022478261.1"/>
</dbReference>
<dbReference type="SUPFAM" id="SSF48726">
    <property type="entry name" value="Immunoglobulin"/>
    <property type="match status" value="2"/>
</dbReference>
<dbReference type="InterPro" id="IPR013106">
    <property type="entry name" value="Ig_V-set"/>
</dbReference>
<dbReference type="Pfam" id="PF13927">
    <property type="entry name" value="Ig_3"/>
    <property type="match status" value="1"/>
</dbReference>
<dbReference type="Gene3D" id="2.60.40.10">
    <property type="entry name" value="Immunoglobulins"/>
    <property type="match status" value="2"/>
</dbReference>